<sequence length="277" mass="30355">MSVLEGPREEWRRILHQGTPVWVKPEEGGTLRLGDGRTVDEASATYLPPCDPTKIICIHLNYDSRRIEFKAPPLVTPTYFQKPLTTLNSHRGFLNRPADCQYLNYEGEIAAIVGKPMRNVAPADVWDHLAGFAAANDVGAQDFRDTDAGSMLRVKGQDGFCPIGPGIVRGVDIRKESVRTYINGKVVQDGPVSEMTFPIDYIFADLSRHITFLPGDVVLTGTPANSRPMNPGDVVEVEVTGIGKITNTVQEVPAPTHKVGHEPTDTDAVRRVALGQF</sequence>
<reference evidence="3" key="1">
    <citation type="journal article" date="2016" name="Appl. Environ. Microbiol.">
        <title>Functional Metagenomics of a Biostimulated Petroleum-Contaminated Soil Reveals an Extraordinary Diversity of Extradiol Dioxygenases.</title>
        <authorList>
            <person name="Terron-Gonzalez L."/>
            <person name="Martin-Cabello G."/>
            <person name="Ferrer M."/>
            <person name="Santero E."/>
        </authorList>
    </citation>
    <scope>NUCLEOTIDE SEQUENCE</scope>
</reference>
<dbReference type="Gene3D" id="3.90.850.10">
    <property type="entry name" value="Fumarylacetoacetase-like, C-terminal domain"/>
    <property type="match status" value="1"/>
</dbReference>
<evidence type="ECO:0000256" key="1">
    <source>
        <dbReference type="ARBA" id="ARBA00022723"/>
    </source>
</evidence>
<name>A0A140E055_9BACT</name>
<feature type="domain" description="Fumarylacetoacetase-like C-terminal" evidence="2">
    <location>
        <begin position="54"/>
        <end position="250"/>
    </location>
</feature>
<dbReference type="AlphaFoldDB" id="A0A140E055"/>
<dbReference type="GO" id="GO:0016853">
    <property type="term" value="F:isomerase activity"/>
    <property type="evidence" value="ECO:0007669"/>
    <property type="project" value="UniProtKB-KW"/>
</dbReference>
<dbReference type="Pfam" id="PF01557">
    <property type="entry name" value="FAA_hydrolase"/>
    <property type="match status" value="1"/>
</dbReference>
<protein>
    <submittedName>
        <fullName evidence="3">5-carboxymethyl-2-hydroxymuconate Delta-isomerase</fullName>
    </submittedName>
</protein>
<organism evidence="3">
    <name type="scientific">uncultured bacterium UPO91</name>
    <dbReference type="NCBI Taxonomy" id="1777000"/>
    <lineage>
        <taxon>Bacteria</taxon>
        <taxon>environmental samples</taxon>
    </lineage>
</organism>
<dbReference type="GO" id="GO:0018773">
    <property type="term" value="F:acetylpyruvate hydrolase activity"/>
    <property type="evidence" value="ECO:0007669"/>
    <property type="project" value="TreeGrafter"/>
</dbReference>
<keyword evidence="1" id="KW-0479">Metal-binding</keyword>
<dbReference type="SUPFAM" id="SSF56529">
    <property type="entry name" value="FAH"/>
    <property type="match status" value="1"/>
</dbReference>
<dbReference type="GO" id="GO:0046872">
    <property type="term" value="F:metal ion binding"/>
    <property type="evidence" value="ECO:0007669"/>
    <property type="project" value="UniProtKB-KW"/>
</dbReference>
<accession>A0A140E055</accession>
<keyword evidence="3" id="KW-0413">Isomerase</keyword>
<dbReference type="InterPro" id="IPR036663">
    <property type="entry name" value="Fumarylacetoacetase_C_sf"/>
</dbReference>
<proteinExistence type="predicted"/>
<evidence type="ECO:0000259" key="2">
    <source>
        <dbReference type="Pfam" id="PF01557"/>
    </source>
</evidence>
<dbReference type="PANTHER" id="PTHR11820">
    <property type="entry name" value="ACYLPYRUVASE"/>
    <property type="match status" value="1"/>
</dbReference>
<dbReference type="InterPro" id="IPR011234">
    <property type="entry name" value="Fumarylacetoacetase-like_C"/>
</dbReference>
<dbReference type="EMBL" id="KU145003">
    <property type="protein sequence ID" value="AMK59667.1"/>
    <property type="molecule type" value="Genomic_DNA"/>
</dbReference>
<dbReference type="PANTHER" id="PTHR11820:SF7">
    <property type="entry name" value="ACYLPYRUVASE FAHD1, MITOCHONDRIAL"/>
    <property type="match status" value="1"/>
</dbReference>
<evidence type="ECO:0000313" key="3">
    <source>
        <dbReference type="EMBL" id="AMK59667.1"/>
    </source>
</evidence>